<dbReference type="InterPro" id="IPR027486">
    <property type="entry name" value="Ribosomal_uS10_dom"/>
</dbReference>
<gene>
    <name evidence="4" type="ORF">A3Q56_04487</name>
</gene>
<keyword evidence="5" id="KW-1185">Reference proteome</keyword>
<evidence type="ECO:0000256" key="2">
    <source>
        <dbReference type="ARBA" id="ARBA00023274"/>
    </source>
</evidence>
<dbReference type="InterPro" id="IPR027487">
    <property type="entry name" value="Ribosomal_mL48"/>
</dbReference>
<dbReference type="InterPro" id="IPR036838">
    <property type="entry name" value="Ribosomal_uS10_dom_sf"/>
</dbReference>
<dbReference type="EMBL" id="LWCA01000575">
    <property type="protein sequence ID" value="OAF67793.1"/>
    <property type="molecule type" value="Genomic_DNA"/>
</dbReference>
<dbReference type="AlphaFoldDB" id="A0A177B2F2"/>
<dbReference type="GO" id="GO:0005761">
    <property type="term" value="C:mitochondrial ribosome"/>
    <property type="evidence" value="ECO:0007669"/>
    <property type="project" value="InterPro"/>
</dbReference>
<evidence type="ECO:0000313" key="4">
    <source>
        <dbReference type="EMBL" id="OAF67793.1"/>
    </source>
</evidence>
<keyword evidence="2" id="KW-0687">Ribonucleoprotein</keyword>
<accession>A0A177B2F2</accession>
<dbReference type="SUPFAM" id="SSF54999">
    <property type="entry name" value="Ribosomal protein S10"/>
    <property type="match status" value="1"/>
</dbReference>
<dbReference type="SMART" id="SM01403">
    <property type="entry name" value="Ribosomal_S10"/>
    <property type="match status" value="1"/>
</dbReference>
<feature type="domain" description="Small ribosomal subunit protein uS10" evidence="3">
    <location>
        <begin position="66"/>
        <end position="156"/>
    </location>
</feature>
<organism evidence="4 5">
    <name type="scientific">Intoshia linei</name>
    <dbReference type="NCBI Taxonomy" id="1819745"/>
    <lineage>
        <taxon>Eukaryota</taxon>
        <taxon>Metazoa</taxon>
        <taxon>Spiralia</taxon>
        <taxon>Lophotrochozoa</taxon>
        <taxon>Mesozoa</taxon>
        <taxon>Orthonectida</taxon>
        <taxon>Rhopaluridae</taxon>
        <taxon>Intoshia</taxon>
    </lineage>
</organism>
<dbReference type="GO" id="GO:1990904">
    <property type="term" value="C:ribonucleoprotein complex"/>
    <property type="evidence" value="ECO:0007669"/>
    <property type="project" value="UniProtKB-KW"/>
</dbReference>
<evidence type="ECO:0000256" key="1">
    <source>
        <dbReference type="ARBA" id="ARBA00022980"/>
    </source>
</evidence>
<dbReference type="Proteomes" id="UP000078046">
    <property type="component" value="Unassembled WGS sequence"/>
</dbReference>
<proteinExistence type="predicted"/>
<evidence type="ECO:0000313" key="5">
    <source>
        <dbReference type="Proteomes" id="UP000078046"/>
    </source>
</evidence>
<protein>
    <recommendedName>
        <fullName evidence="3">Small ribosomal subunit protein uS10 domain-containing protein</fullName>
    </recommendedName>
</protein>
<comment type="caution">
    <text evidence="4">The sequence shown here is derived from an EMBL/GenBank/DDBJ whole genome shotgun (WGS) entry which is preliminary data.</text>
</comment>
<dbReference type="PANTHER" id="PTHR13473:SF0">
    <property type="entry name" value="LARGE RIBOSOMAL SUBUNIT PROTEIN ML48"/>
    <property type="match status" value="1"/>
</dbReference>
<name>A0A177B2F2_9BILA</name>
<dbReference type="PANTHER" id="PTHR13473">
    <property type="entry name" value="MITOCHONDRIAL RIBOSOMAL PROTEIN L48"/>
    <property type="match status" value="1"/>
</dbReference>
<dbReference type="OrthoDB" id="5984298at2759"/>
<dbReference type="Pfam" id="PF00338">
    <property type="entry name" value="Ribosomal_S10"/>
    <property type="match status" value="1"/>
</dbReference>
<keyword evidence="1" id="KW-0689">Ribosomal protein</keyword>
<evidence type="ECO:0000259" key="3">
    <source>
        <dbReference type="SMART" id="SM01403"/>
    </source>
</evidence>
<sequence length="190" mass="22217">MHKLRLSICHNISRLPILYGSSARFYSKLRSDAPIYTNIKTEENAEIYTPPYLKYKEKIPYYQVVTVSVASMDFAILENYFKFMKSLTNRMELDTKSYPLPGISEKVTNLGNISESYELTTYKRNIKIFNILTYSITHLISLLTKFLPETVNMKVFYKDLDEAERYVPNVLVNDLQKKIDGINTLQSNRR</sequence>
<reference evidence="4 5" key="1">
    <citation type="submission" date="2016-04" db="EMBL/GenBank/DDBJ databases">
        <title>The genome of Intoshia linei affirms orthonectids as highly simplified spiralians.</title>
        <authorList>
            <person name="Mikhailov K.V."/>
            <person name="Slusarev G.S."/>
            <person name="Nikitin M.A."/>
            <person name="Logacheva M.D."/>
            <person name="Penin A."/>
            <person name="Aleoshin V."/>
            <person name="Panchin Y.V."/>
        </authorList>
    </citation>
    <scope>NUCLEOTIDE SEQUENCE [LARGE SCALE GENOMIC DNA]</scope>
    <source>
        <strain evidence="4">Intl2013</strain>
        <tissue evidence="4">Whole animal</tissue>
    </source>
</reference>